<gene>
    <name evidence="5" type="ORF">UFOPK1835_01440</name>
</gene>
<keyword evidence="1" id="KW-0808">Transferase</keyword>
<dbReference type="GO" id="GO:0043814">
    <property type="term" value="F:phospholactate guanylyltransferase activity"/>
    <property type="evidence" value="ECO:0007669"/>
    <property type="project" value="InterPro"/>
</dbReference>
<keyword evidence="4" id="KW-0342">GTP-binding</keyword>
<proteinExistence type="predicted"/>
<keyword evidence="3" id="KW-0547">Nucleotide-binding</keyword>
<dbReference type="InterPro" id="IPR029044">
    <property type="entry name" value="Nucleotide-diphossugar_trans"/>
</dbReference>
<evidence type="ECO:0000256" key="1">
    <source>
        <dbReference type="ARBA" id="ARBA00022679"/>
    </source>
</evidence>
<dbReference type="InterPro" id="IPR002835">
    <property type="entry name" value="CofC"/>
</dbReference>
<sequence length="207" mass="21922">MGSFPGRTPTLRIVPSRGIETAVLIPVKAFSDAKARLAEALDPAERSELARSMATTVVLAAKAIPVWVVCDDDAVRDWAVSAGAGVLWKPGRGLNGAVNEGVADLAARGVERVIVAHADLPHALDLGIVAGESGVTLVPDRHDDGTNVAVVPAASGFVFSYGPNSFKRHLLEADRLDLDVSVVRDQRLGWDVDRPDDLSTPDWSTSQ</sequence>
<dbReference type="PANTHER" id="PTHR40392:SF1">
    <property type="entry name" value="2-PHOSPHO-L-LACTATE GUANYLYLTRANSFERASE"/>
    <property type="match status" value="1"/>
</dbReference>
<dbReference type="AlphaFoldDB" id="A0A6J6HRK4"/>
<dbReference type="GO" id="GO:0005525">
    <property type="term" value="F:GTP binding"/>
    <property type="evidence" value="ECO:0007669"/>
    <property type="project" value="UniProtKB-KW"/>
</dbReference>
<dbReference type="SUPFAM" id="SSF53448">
    <property type="entry name" value="Nucleotide-diphospho-sugar transferases"/>
    <property type="match status" value="1"/>
</dbReference>
<protein>
    <submittedName>
        <fullName evidence="5">Unannotated protein</fullName>
    </submittedName>
</protein>
<evidence type="ECO:0000256" key="3">
    <source>
        <dbReference type="ARBA" id="ARBA00022741"/>
    </source>
</evidence>
<accession>A0A6J6HRK4</accession>
<evidence type="ECO:0000313" key="5">
    <source>
        <dbReference type="EMBL" id="CAB4616472.1"/>
    </source>
</evidence>
<dbReference type="EMBL" id="CAEZUP010000066">
    <property type="protein sequence ID" value="CAB4616472.1"/>
    <property type="molecule type" value="Genomic_DNA"/>
</dbReference>
<keyword evidence="2" id="KW-0548">Nucleotidyltransferase</keyword>
<organism evidence="5">
    <name type="scientific">freshwater metagenome</name>
    <dbReference type="NCBI Taxonomy" id="449393"/>
    <lineage>
        <taxon>unclassified sequences</taxon>
        <taxon>metagenomes</taxon>
        <taxon>ecological metagenomes</taxon>
    </lineage>
</organism>
<evidence type="ECO:0000256" key="2">
    <source>
        <dbReference type="ARBA" id="ARBA00022695"/>
    </source>
</evidence>
<evidence type="ECO:0000256" key="4">
    <source>
        <dbReference type="ARBA" id="ARBA00023134"/>
    </source>
</evidence>
<dbReference type="Pfam" id="PF01983">
    <property type="entry name" value="CofC"/>
    <property type="match status" value="1"/>
</dbReference>
<dbReference type="PANTHER" id="PTHR40392">
    <property type="entry name" value="2-PHOSPHO-L-LACTATE GUANYLYLTRANSFERASE"/>
    <property type="match status" value="1"/>
</dbReference>
<name>A0A6J6HRK4_9ZZZZ</name>
<dbReference type="Gene3D" id="3.90.550.10">
    <property type="entry name" value="Spore Coat Polysaccharide Biosynthesis Protein SpsA, Chain A"/>
    <property type="match status" value="1"/>
</dbReference>
<dbReference type="NCBIfam" id="TIGR03552">
    <property type="entry name" value="F420_cofC"/>
    <property type="match status" value="1"/>
</dbReference>
<reference evidence="5" key="1">
    <citation type="submission" date="2020-05" db="EMBL/GenBank/DDBJ databases">
        <authorList>
            <person name="Chiriac C."/>
            <person name="Salcher M."/>
            <person name="Ghai R."/>
            <person name="Kavagutti S V."/>
        </authorList>
    </citation>
    <scope>NUCLEOTIDE SEQUENCE</scope>
</reference>